<feature type="domain" description="DNA/pantothenate metabolism flavoprotein C-terminal" evidence="2">
    <location>
        <begin position="177"/>
        <end position="281"/>
    </location>
</feature>
<evidence type="ECO:0000259" key="2">
    <source>
        <dbReference type="Pfam" id="PF04127"/>
    </source>
</evidence>
<dbReference type="Pfam" id="PF04127">
    <property type="entry name" value="DFP"/>
    <property type="match status" value="2"/>
</dbReference>
<evidence type="ECO:0000313" key="4">
    <source>
        <dbReference type="Proteomes" id="UP000481153"/>
    </source>
</evidence>
<dbReference type="GO" id="GO:0003824">
    <property type="term" value="F:catalytic activity"/>
    <property type="evidence" value="ECO:0007669"/>
    <property type="project" value="UniProtKB-ARBA"/>
</dbReference>
<gene>
    <name evidence="3" type="ORF">Ae201684_010017</name>
</gene>
<feature type="domain" description="DNA/pantothenate metabolism flavoprotein C-terminal" evidence="2">
    <location>
        <begin position="47"/>
        <end position="97"/>
    </location>
</feature>
<proteinExistence type="inferred from homology"/>
<dbReference type="EMBL" id="VJMJ01000126">
    <property type="protein sequence ID" value="KAF0733201.1"/>
    <property type="molecule type" value="Genomic_DNA"/>
</dbReference>
<name>A0A6G0X0B8_9STRA</name>
<dbReference type="InterPro" id="IPR007085">
    <property type="entry name" value="DNA/pantothenate-metab_flavo_C"/>
</dbReference>
<accession>A0A6G0X0B8</accession>
<reference evidence="3 4" key="1">
    <citation type="submission" date="2019-07" db="EMBL/GenBank/DDBJ databases">
        <title>Genomics analysis of Aphanomyces spp. identifies a new class of oomycete effector associated with host adaptation.</title>
        <authorList>
            <person name="Gaulin E."/>
        </authorList>
    </citation>
    <scope>NUCLEOTIDE SEQUENCE [LARGE SCALE GENOMIC DNA]</scope>
    <source>
        <strain evidence="3 4">ATCC 201684</strain>
    </source>
</reference>
<dbReference type="PANTHER" id="PTHR12290">
    <property type="entry name" value="CORNICHON-RELATED"/>
    <property type="match status" value="1"/>
</dbReference>
<dbReference type="VEuPathDB" id="FungiDB:AeMF1_012802"/>
<dbReference type="SUPFAM" id="SSF102645">
    <property type="entry name" value="CoaB-like"/>
    <property type="match status" value="1"/>
</dbReference>
<evidence type="ECO:0000313" key="3">
    <source>
        <dbReference type="EMBL" id="KAF0733201.1"/>
    </source>
</evidence>
<dbReference type="GO" id="GO:0015937">
    <property type="term" value="P:coenzyme A biosynthetic process"/>
    <property type="evidence" value="ECO:0007669"/>
    <property type="project" value="UniProtKB-ARBA"/>
</dbReference>
<sequence length="380" mass="42467">MSGTLKAQRLAADAYFSSTAAPSWSGEVQEALKEFVDHQMSIGRCLVVVTSGGTTIPLERNTVRFIDNFSTGSRGAASAEYFIKQGYAVIFLHRPGCVMPFARHFHKSIAHGMNFQLLDHLVMAKDGKNIEIASNDRVNHARCVDALKSYKQAKQLFAMHTIPFVSVNDYFYALKYIATAVQPLKERAVFYLAAAVSDFFIPDNELVEHKIQSHASVGQGLTLSLKNVPKLLGLLRYEWAPDAFYVSFKLETDEAILKQKAASSIASYGMHLVVANELKTRFHQVWLITEKAQSLLEKPEEDPDIELALTSAVSEMHFGFLADHQVHLSSTLPVSRPSWFTKTLQSIQVATHDHKQEIISVLLGGTISVLIHLLQRQYFK</sequence>
<dbReference type="InterPro" id="IPR035929">
    <property type="entry name" value="CoaB-like_sf"/>
</dbReference>
<comment type="similarity">
    <text evidence="1">Belongs to the PPC synthetase family.</text>
</comment>
<evidence type="ECO:0000256" key="1">
    <source>
        <dbReference type="ARBA" id="ARBA00005703"/>
    </source>
</evidence>
<keyword evidence="4" id="KW-1185">Reference proteome</keyword>
<organism evidence="3 4">
    <name type="scientific">Aphanomyces euteiches</name>
    <dbReference type="NCBI Taxonomy" id="100861"/>
    <lineage>
        <taxon>Eukaryota</taxon>
        <taxon>Sar</taxon>
        <taxon>Stramenopiles</taxon>
        <taxon>Oomycota</taxon>
        <taxon>Saprolegniomycetes</taxon>
        <taxon>Saprolegniales</taxon>
        <taxon>Verrucalvaceae</taxon>
        <taxon>Aphanomyces</taxon>
    </lineage>
</organism>
<dbReference type="AlphaFoldDB" id="A0A6G0X0B8"/>
<protein>
    <recommendedName>
        <fullName evidence="2">DNA/pantothenate metabolism flavoprotein C-terminal domain-containing protein</fullName>
    </recommendedName>
</protein>
<dbReference type="Gene3D" id="3.40.50.10300">
    <property type="entry name" value="CoaB-like"/>
    <property type="match status" value="1"/>
</dbReference>
<dbReference type="Proteomes" id="UP000481153">
    <property type="component" value="Unassembled WGS sequence"/>
</dbReference>
<comment type="caution">
    <text evidence="3">The sequence shown here is derived from an EMBL/GenBank/DDBJ whole genome shotgun (WGS) entry which is preliminary data.</text>
</comment>